<keyword evidence="2" id="KW-0472">Membrane</keyword>
<sequence length="276" mass="31208">MSEEVEQGKGINEWLKDYWLALTVVVVAVLAVTAIIYFYRQAFPGPIDAQHDAFGTFGDYVGGLLNPILSFLTIVLLIWSLHMQRQELVETRKELKQAAQAQSEMAALARKSQRLEEIERIIKQCAAEIEKCASPCDTYKKCMEVVVDANVRLVTLCDWAFEYYRHGGAERYCAEVIFSGLELCQKVWRIQTITDGSDYRRQMVLGVHVRGLDVEVFQILKGIRDRWVESSSNLGLDADHSPGLLNNSARQSIVAVLSSMNTYALDKIQTIKPTQK</sequence>
<dbReference type="STRING" id="745411.B3C1_07951"/>
<proteinExistence type="predicted"/>
<keyword evidence="2" id="KW-0812">Transmembrane</keyword>
<keyword evidence="2" id="KW-1133">Transmembrane helix</keyword>
<feature type="coiled-coil region" evidence="1">
    <location>
        <begin position="81"/>
        <end position="128"/>
    </location>
</feature>
<keyword evidence="1" id="KW-0175">Coiled coil</keyword>
<dbReference type="RefSeq" id="WP_008484067.1">
    <property type="nucleotide sequence ID" value="NZ_AMRI01000009.1"/>
</dbReference>
<dbReference type="AlphaFoldDB" id="K2JIZ2"/>
<comment type="caution">
    <text evidence="3">The sequence shown here is derived from an EMBL/GenBank/DDBJ whole genome shotgun (WGS) entry which is preliminary data.</text>
</comment>
<dbReference type="Proteomes" id="UP000006755">
    <property type="component" value="Unassembled WGS sequence"/>
</dbReference>
<feature type="transmembrane region" description="Helical" evidence="2">
    <location>
        <begin position="18"/>
        <end position="40"/>
    </location>
</feature>
<gene>
    <name evidence="3" type="ORF">B3C1_07951</name>
</gene>
<dbReference type="OrthoDB" id="6422829at2"/>
<organism evidence="3 4">
    <name type="scientific">Gallaecimonas xiamenensis 3-C-1</name>
    <dbReference type="NCBI Taxonomy" id="745411"/>
    <lineage>
        <taxon>Bacteria</taxon>
        <taxon>Pseudomonadati</taxon>
        <taxon>Pseudomonadota</taxon>
        <taxon>Gammaproteobacteria</taxon>
        <taxon>Enterobacterales</taxon>
        <taxon>Gallaecimonadaceae</taxon>
        <taxon>Gallaecimonas</taxon>
    </lineage>
</organism>
<dbReference type="eggNOG" id="ENOG5033BR5">
    <property type="taxonomic scope" value="Bacteria"/>
</dbReference>
<evidence type="ECO:0000313" key="3">
    <source>
        <dbReference type="EMBL" id="EKE75193.1"/>
    </source>
</evidence>
<name>K2JIZ2_9GAMM</name>
<accession>K2JIZ2</accession>
<reference evidence="3 4" key="1">
    <citation type="journal article" date="2012" name="J. Bacteriol.">
        <title>Genome Sequence of Gallaecimonas xiamenensis Type Strain 3-C-1.</title>
        <authorList>
            <person name="Lai Q."/>
            <person name="Wang L."/>
            <person name="Wang W."/>
            <person name="Shao Z."/>
        </authorList>
    </citation>
    <scope>NUCLEOTIDE SEQUENCE [LARGE SCALE GENOMIC DNA]</scope>
    <source>
        <strain evidence="3 4">3-C-1</strain>
    </source>
</reference>
<keyword evidence="4" id="KW-1185">Reference proteome</keyword>
<dbReference type="EMBL" id="AMRI01000009">
    <property type="protein sequence ID" value="EKE75193.1"/>
    <property type="molecule type" value="Genomic_DNA"/>
</dbReference>
<feature type="transmembrane region" description="Helical" evidence="2">
    <location>
        <begin position="60"/>
        <end position="79"/>
    </location>
</feature>
<protein>
    <submittedName>
        <fullName evidence="3">Uncharacterized protein</fullName>
    </submittedName>
</protein>
<evidence type="ECO:0000313" key="4">
    <source>
        <dbReference type="Proteomes" id="UP000006755"/>
    </source>
</evidence>
<evidence type="ECO:0000256" key="2">
    <source>
        <dbReference type="SAM" id="Phobius"/>
    </source>
</evidence>
<evidence type="ECO:0000256" key="1">
    <source>
        <dbReference type="SAM" id="Coils"/>
    </source>
</evidence>